<proteinExistence type="predicted"/>
<organism evidence="1 2">
    <name type="scientific">Conoideocrella luteorostrata</name>
    <dbReference type="NCBI Taxonomy" id="1105319"/>
    <lineage>
        <taxon>Eukaryota</taxon>
        <taxon>Fungi</taxon>
        <taxon>Dikarya</taxon>
        <taxon>Ascomycota</taxon>
        <taxon>Pezizomycotina</taxon>
        <taxon>Sordariomycetes</taxon>
        <taxon>Hypocreomycetidae</taxon>
        <taxon>Hypocreales</taxon>
        <taxon>Clavicipitaceae</taxon>
        <taxon>Conoideocrella</taxon>
    </lineage>
</organism>
<evidence type="ECO:0000313" key="2">
    <source>
        <dbReference type="Proteomes" id="UP001251528"/>
    </source>
</evidence>
<comment type="caution">
    <text evidence="1">The sequence shown here is derived from an EMBL/GenBank/DDBJ whole genome shotgun (WGS) entry which is preliminary data.</text>
</comment>
<protein>
    <submittedName>
        <fullName evidence="1">Uncharacterized protein</fullName>
    </submittedName>
</protein>
<evidence type="ECO:0000313" key="1">
    <source>
        <dbReference type="EMBL" id="KAK2608888.1"/>
    </source>
</evidence>
<keyword evidence="2" id="KW-1185">Reference proteome</keyword>
<accession>A0AAJ0CVW5</accession>
<dbReference type="Proteomes" id="UP001251528">
    <property type="component" value="Unassembled WGS sequence"/>
</dbReference>
<sequence>MDGGDHKISNGCWRSNVFGGDGYLVAYPSTGSVVFLRNPSAVDRQYLGLPNTHDATRSQAEDDYLAIRMVQLGAQR</sequence>
<dbReference type="AlphaFoldDB" id="A0AAJ0CVW5"/>
<reference evidence="1" key="1">
    <citation type="submission" date="2023-06" db="EMBL/GenBank/DDBJ databases">
        <title>Conoideocrella luteorostrata (Hypocreales: Clavicipitaceae), a potential biocontrol fungus for elongate hemlock scale in United States Christmas tree production areas.</title>
        <authorList>
            <person name="Barrett H."/>
            <person name="Lovett B."/>
            <person name="Macias A.M."/>
            <person name="Stajich J.E."/>
            <person name="Kasson M.T."/>
        </authorList>
    </citation>
    <scope>NUCLEOTIDE SEQUENCE</scope>
    <source>
        <strain evidence="1">ARSEF 14590</strain>
    </source>
</reference>
<gene>
    <name evidence="1" type="ORF">QQS21_002601</name>
</gene>
<name>A0AAJ0CVW5_9HYPO</name>
<dbReference type="EMBL" id="JASWJB010000031">
    <property type="protein sequence ID" value="KAK2608888.1"/>
    <property type="molecule type" value="Genomic_DNA"/>
</dbReference>